<gene>
    <name evidence="2" type="ORF">HPO_16665</name>
</gene>
<evidence type="ECO:0008006" key="4">
    <source>
        <dbReference type="Google" id="ProtNLM"/>
    </source>
</evidence>
<dbReference type="STRING" id="1280954.HPO_16665"/>
<organism evidence="2 3">
    <name type="scientific">Hyphomonas polymorpha PS728</name>
    <dbReference type="NCBI Taxonomy" id="1280954"/>
    <lineage>
        <taxon>Bacteria</taxon>
        <taxon>Pseudomonadati</taxon>
        <taxon>Pseudomonadota</taxon>
        <taxon>Alphaproteobacteria</taxon>
        <taxon>Hyphomonadales</taxon>
        <taxon>Hyphomonadaceae</taxon>
        <taxon>Hyphomonas</taxon>
    </lineage>
</organism>
<accession>A0A062V556</accession>
<feature type="chain" id="PRO_5001619558" description="Heavy metal resistance protein" evidence="1">
    <location>
        <begin position="25"/>
        <end position="147"/>
    </location>
</feature>
<dbReference type="PATRIC" id="fig|1280954.3.peg.3365"/>
<evidence type="ECO:0000313" key="3">
    <source>
        <dbReference type="Proteomes" id="UP000027100"/>
    </source>
</evidence>
<dbReference type="OrthoDB" id="7450844at2"/>
<keyword evidence="3" id="KW-1185">Reference proteome</keyword>
<dbReference type="Proteomes" id="UP000027100">
    <property type="component" value="Unassembled WGS sequence"/>
</dbReference>
<name>A0A062V556_9PROT</name>
<feature type="signal peptide" evidence="1">
    <location>
        <begin position="1"/>
        <end position="24"/>
    </location>
</feature>
<keyword evidence="1" id="KW-0732">Signal</keyword>
<dbReference type="InterPro" id="IPR025961">
    <property type="entry name" value="Metal_resist"/>
</dbReference>
<dbReference type="Pfam" id="PF13801">
    <property type="entry name" value="Metal_resist"/>
    <property type="match status" value="1"/>
</dbReference>
<sequence>MIQSARTYLLVSFLLATLAGTVAAWSTTTYFASRVQEPSLHQMIHRDLRLTSQQSAQVAEIEARYSAQRQRRENEMRAANARLAASIETDRQLSAEVQAAIEDFHLAMGELQMETIRYVFEIRETLTPEQQTRFDATVTAYLTEQEL</sequence>
<dbReference type="RefSeq" id="WP_035601319.1">
    <property type="nucleotide sequence ID" value="NZ_ARYM01000025.1"/>
</dbReference>
<evidence type="ECO:0000256" key="1">
    <source>
        <dbReference type="SAM" id="SignalP"/>
    </source>
</evidence>
<comment type="caution">
    <text evidence="2">The sequence shown here is derived from an EMBL/GenBank/DDBJ whole genome shotgun (WGS) entry which is preliminary data.</text>
</comment>
<dbReference type="Gene3D" id="1.20.120.1490">
    <property type="match status" value="1"/>
</dbReference>
<protein>
    <recommendedName>
        <fullName evidence="4">Heavy metal resistance protein</fullName>
    </recommendedName>
</protein>
<dbReference type="eggNOG" id="COG3678">
    <property type="taxonomic scope" value="Bacteria"/>
</dbReference>
<evidence type="ECO:0000313" key="2">
    <source>
        <dbReference type="EMBL" id="KCZ97114.1"/>
    </source>
</evidence>
<reference evidence="2 3" key="1">
    <citation type="journal article" date="2014" name="Antonie Van Leeuwenhoek">
        <title>Hyphomonas beringensis sp. nov. and Hyphomonas chukchiensis sp. nov., isolated from surface seawater of the Bering Sea and Chukchi Sea.</title>
        <authorList>
            <person name="Li C."/>
            <person name="Lai Q."/>
            <person name="Li G."/>
            <person name="Dong C."/>
            <person name="Wang J."/>
            <person name="Liao Y."/>
            <person name="Shao Z."/>
        </authorList>
    </citation>
    <scope>NUCLEOTIDE SEQUENCE [LARGE SCALE GENOMIC DNA]</scope>
    <source>
        <strain evidence="2 3">PS728</strain>
    </source>
</reference>
<dbReference type="EMBL" id="ARYM01000025">
    <property type="protein sequence ID" value="KCZ97114.1"/>
    <property type="molecule type" value="Genomic_DNA"/>
</dbReference>
<proteinExistence type="predicted"/>
<dbReference type="AlphaFoldDB" id="A0A062V556"/>